<dbReference type="Gene3D" id="1.10.510.10">
    <property type="entry name" value="Transferase(Phosphotransferase) domain 1"/>
    <property type="match status" value="1"/>
</dbReference>
<evidence type="ECO:0000256" key="17">
    <source>
        <dbReference type="ARBA" id="ARBA00054738"/>
    </source>
</evidence>
<dbReference type="PROSITE" id="PS00107">
    <property type="entry name" value="PROTEIN_KINASE_ATP"/>
    <property type="match status" value="1"/>
</dbReference>
<evidence type="ECO:0000256" key="18">
    <source>
        <dbReference type="ARBA" id="ARBA00074971"/>
    </source>
</evidence>
<evidence type="ECO:0000256" key="5">
    <source>
        <dbReference type="ARBA" id="ARBA00022481"/>
    </source>
</evidence>
<feature type="region of interest" description="Disordered" evidence="22">
    <location>
        <begin position="417"/>
        <end position="485"/>
    </location>
</feature>
<dbReference type="InterPro" id="IPR000719">
    <property type="entry name" value="Prot_kinase_dom"/>
</dbReference>
<keyword evidence="13" id="KW-0460">Magnesium</keyword>
<comment type="catalytic activity">
    <reaction evidence="15">
        <text>L-threonyl-[protein] + ATP = O-phospho-L-threonyl-[protein] + ADP + H(+)</text>
        <dbReference type="Rhea" id="RHEA:46608"/>
        <dbReference type="Rhea" id="RHEA-COMP:11060"/>
        <dbReference type="Rhea" id="RHEA-COMP:11605"/>
        <dbReference type="ChEBI" id="CHEBI:15378"/>
        <dbReference type="ChEBI" id="CHEBI:30013"/>
        <dbReference type="ChEBI" id="CHEBI:30616"/>
        <dbReference type="ChEBI" id="CHEBI:61977"/>
        <dbReference type="ChEBI" id="CHEBI:456216"/>
        <dbReference type="EC" id="2.7.11.1"/>
    </reaction>
</comment>
<evidence type="ECO:0000256" key="13">
    <source>
        <dbReference type="ARBA" id="ARBA00022842"/>
    </source>
</evidence>
<evidence type="ECO:0000256" key="8">
    <source>
        <dbReference type="ARBA" id="ARBA00022679"/>
    </source>
</evidence>
<dbReference type="FunFam" id="3.30.200.20:FF:000003">
    <property type="entry name" value="Non-specific serine/threonine protein kinase"/>
    <property type="match status" value="1"/>
</dbReference>
<dbReference type="EMBL" id="CAJOBC010018250">
    <property type="protein sequence ID" value="CAF4036279.1"/>
    <property type="molecule type" value="Genomic_DNA"/>
</dbReference>
<keyword evidence="14" id="KW-0539">Nucleus</keyword>
<comment type="similarity">
    <text evidence="3">Belongs to the protein kinase superfamily. CAMK Ser/Thr protein kinase family.</text>
</comment>
<evidence type="ECO:0000256" key="4">
    <source>
        <dbReference type="ARBA" id="ARBA00012513"/>
    </source>
</evidence>
<dbReference type="Proteomes" id="UP000663829">
    <property type="component" value="Unassembled WGS sequence"/>
</dbReference>
<feature type="compositionally biased region" description="Low complexity" evidence="22">
    <location>
        <begin position="454"/>
        <end position="468"/>
    </location>
</feature>
<dbReference type="GO" id="GO:0005737">
    <property type="term" value="C:cytoplasm"/>
    <property type="evidence" value="ECO:0007669"/>
    <property type="project" value="TreeGrafter"/>
</dbReference>
<dbReference type="InterPro" id="IPR017441">
    <property type="entry name" value="Protein_kinase_ATP_BS"/>
</dbReference>
<dbReference type="AlphaFoldDB" id="A0A815APE6"/>
<evidence type="ECO:0000256" key="11">
    <source>
        <dbReference type="ARBA" id="ARBA00022777"/>
    </source>
</evidence>
<feature type="compositionally biased region" description="Basic and acidic residues" evidence="22">
    <location>
        <begin position="350"/>
        <end position="361"/>
    </location>
</feature>
<comment type="catalytic activity">
    <reaction evidence="16">
        <text>L-seryl-[protein] + ATP = O-phospho-L-seryl-[protein] + ADP + H(+)</text>
        <dbReference type="Rhea" id="RHEA:17989"/>
        <dbReference type="Rhea" id="RHEA-COMP:9863"/>
        <dbReference type="Rhea" id="RHEA-COMP:11604"/>
        <dbReference type="ChEBI" id="CHEBI:15378"/>
        <dbReference type="ChEBI" id="CHEBI:29999"/>
        <dbReference type="ChEBI" id="CHEBI:30616"/>
        <dbReference type="ChEBI" id="CHEBI:83421"/>
        <dbReference type="ChEBI" id="CHEBI:456216"/>
        <dbReference type="EC" id="2.7.11.1"/>
    </reaction>
</comment>
<evidence type="ECO:0000256" key="6">
    <source>
        <dbReference type="ARBA" id="ARBA00022527"/>
    </source>
</evidence>
<evidence type="ECO:0000256" key="7">
    <source>
        <dbReference type="ARBA" id="ARBA00022553"/>
    </source>
</evidence>
<dbReference type="InterPro" id="IPR011009">
    <property type="entry name" value="Kinase-like_dom_sf"/>
</dbReference>
<dbReference type="OrthoDB" id="193931at2759"/>
<gene>
    <name evidence="24" type="ORF">GPM918_LOCUS26547</name>
    <name evidence="25" type="ORF">SRO942_LOCUS26721</name>
</gene>
<dbReference type="GO" id="GO:0004674">
    <property type="term" value="F:protein serine/threonine kinase activity"/>
    <property type="evidence" value="ECO:0007669"/>
    <property type="project" value="UniProtKB-KW"/>
</dbReference>
<comment type="cofactor">
    <cofactor evidence="1">
        <name>Mg(2+)</name>
        <dbReference type="ChEBI" id="CHEBI:18420"/>
    </cofactor>
</comment>
<dbReference type="Pfam" id="PF00069">
    <property type="entry name" value="Pkinase"/>
    <property type="match status" value="1"/>
</dbReference>
<accession>A0A815APE6</accession>
<feature type="compositionally biased region" description="Pro residues" evidence="22">
    <location>
        <begin position="423"/>
        <end position="439"/>
    </location>
</feature>
<proteinExistence type="inferred from homology"/>
<evidence type="ECO:0000313" key="26">
    <source>
        <dbReference type="Proteomes" id="UP000663829"/>
    </source>
</evidence>
<evidence type="ECO:0000259" key="23">
    <source>
        <dbReference type="PROSITE" id="PS50011"/>
    </source>
</evidence>
<evidence type="ECO:0000256" key="19">
    <source>
        <dbReference type="ARBA" id="ARBA00077142"/>
    </source>
</evidence>
<keyword evidence="12 20" id="KW-0067">ATP-binding</keyword>
<comment type="subcellular location">
    <subcellularLocation>
        <location evidence="2">Nucleus</location>
    </subcellularLocation>
</comment>
<dbReference type="CDD" id="cd14074">
    <property type="entry name" value="STKc_SNRK"/>
    <property type="match status" value="1"/>
</dbReference>
<keyword evidence="7" id="KW-0597">Phosphoprotein</keyword>
<evidence type="ECO:0000313" key="25">
    <source>
        <dbReference type="EMBL" id="CAF4036279.1"/>
    </source>
</evidence>
<evidence type="ECO:0000256" key="2">
    <source>
        <dbReference type="ARBA" id="ARBA00004123"/>
    </source>
</evidence>
<dbReference type="GO" id="GO:0046872">
    <property type="term" value="F:metal ion binding"/>
    <property type="evidence" value="ECO:0007669"/>
    <property type="project" value="UniProtKB-KW"/>
</dbReference>
<dbReference type="PROSITE" id="PS00108">
    <property type="entry name" value="PROTEIN_KINASE_ST"/>
    <property type="match status" value="1"/>
</dbReference>
<keyword evidence="6 21" id="KW-0723">Serine/threonine-protein kinase</keyword>
<keyword evidence="5" id="KW-0488">Methylation</keyword>
<evidence type="ECO:0000256" key="9">
    <source>
        <dbReference type="ARBA" id="ARBA00022723"/>
    </source>
</evidence>
<evidence type="ECO:0000256" key="14">
    <source>
        <dbReference type="ARBA" id="ARBA00023242"/>
    </source>
</evidence>
<feature type="region of interest" description="Disordered" evidence="22">
    <location>
        <begin position="350"/>
        <end position="371"/>
    </location>
</feature>
<dbReference type="InterPro" id="IPR008271">
    <property type="entry name" value="Ser/Thr_kinase_AS"/>
</dbReference>
<dbReference type="SMART" id="SM00220">
    <property type="entry name" value="S_TKc"/>
    <property type="match status" value="1"/>
</dbReference>
<keyword evidence="26" id="KW-1185">Reference proteome</keyword>
<evidence type="ECO:0000256" key="1">
    <source>
        <dbReference type="ARBA" id="ARBA00001946"/>
    </source>
</evidence>
<dbReference type="GO" id="GO:0005524">
    <property type="term" value="F:ATP binding"/>
    <property type="evidence" value="ECO:0007669"/>
    <property type="project" value="UniProtKB-UniRule"/>
</dbReference>
<dbReference type="PROSITE" id="PS50011">
    <property type="entry name" value="PROTEIN_KINASE_DOM"/>
    <property type="match status" value="1"/>
</dbReference>
<feature type="binding site" evidence="20">
    <location>
        <position position="47"/>
    </location>
    <ligand>
        <name>ATP</name>
        <dbReference type="ChEBI" id="CHEBI:30616"/>
    </ligand>
</feature>
<dbReference type="CDD" id="cd14339">
    <property type="entry name" value="UBA_SNRK"/>
    <property type="match status" value="1"/>
</dbReference>
<evidence type="ECO:0000256" key="21">
    <source>
        <dbReference type="RuleBase" id="RU000304"/>
    </source>
</evidence>
<evidence type="ECO:0000256" key="3">
    <source>
        <dbReference type="ARBA" id="ARBA00006692"/>
    </source>
</evidence>
<feature type="domain" description="Protein kinase" evidence="23">
    <location>
        <begin position="18"/>
        <end position="271"/>
    </location>
</feature>
<dbReference type="FunFam" id="1.10.510.10:FF:000166">
    <property type="entry name" value="SNF-related serine/threonine-protein kinase"/>
    <property type="match status" value="1"/>
</dbReference>
<evidence type="ECO:0000256" key="12">
    <source>
        <dbReference type="ARBA" id="ARBA00022840"/>
    </source>
</evidence>
<sequence length="485" mass="55402">MTGERRLSDYRNVVSGLYTLDRTIGTGHFAVVKLARHVFTQKEVAVKVIDKTKLDDVSKAHLFQEVMCMKLVQHPNVVRLYEVIDTPNKLYLILELGDGGDMYDYIMKHANGLNENMARRYFRQICRALDYCHKMHVCHRDLKPENLVFFEKQGIVKLTDFGFSNQFSPGKKLLTSCGSLAYSAPEILLGDPYDAEAVDIWSLGVILFMLVTGRAPFQEANDSETVMMILDCCYKLPSNISAECQNLIDRMIVREPEQRATLEEVMNDQWYRNLMEDDDDISEDDNYLNSLPLISHKTISNDDHEQILQEMIDGNISERELILNALDEDQYNHITATYYLLAEKLLHNRLRNDDDGGENVRKKSRKHLLPTNEPFTEQIGVFVTTTPTNYNFSDDSIIRQDSNDGDDDMSDIEEYSLTEKENVPPPQTIPTSTPRPPPLDSLSTLVQDEEERLSATASASQSRLSSARDPSTQAMNIILEEDEYC</sequence>
<reference evidence="24" key="1">
    <citation type="submission" date="2021-02" db="EMBL/GenBank/DDBJ databases">
        <authorList>
            <person name="Nowell W R."/>
        </authorList>
    </citation>
    <scope>NUCLEOTIDE SEQUENCE</scope>
</reference>
<keyword evidence="8" id="KW-0808">Transferase</keyword>
<protein>
    <recommendedName>
        <fullName evidence="18">SNF-related serine/threonine-protein kinase</fullName>
        <ecNumber evidence="4">2.7.11.1</ecNumber>
    </recommendedName>
    <alternativeName>
        <fullName evidence="19">SNF1-related kinase</fullName>
    </alternativeName>
</protein>
<dbReference type="PANTHER" id="PTHR24346">
    <property type="entry name" value="MAP/MICROTUBULE AFFINITY-REGULATING KINASE"/>
    <property type="match status" value="1"/>
</dbReference>
<evidence type="ECO:0000256" key="16">
    <source>
        <dbReference type="ARBA" id="ARBA00048679"/>
    </source>
</evidence>
<dbReference type="PANTHER" id="PTHR24346:SF45">
    <property type="entry name" value="PROTEIN KINASE DOMAIN-CONTAINING PROTEIN"/>
    <property type="match status" value="1"/>
</dbReference>
<feature type="non-terminal residue" evidence="24">
    <location>
        <position position="1"/>
    </location>
</feature>
<dbReference type="EC" id="2.7.11.1" evidence="4"/>
<keyword evidence="10 20" id="KW-0547">Nucleotide-binding</keyword>
<keyword evidence="9" id="KW-0479">Metal-binding</keyword>
<keyword evidence="11" id="KW-0418">Kinase</keyword>
<evidence type="ECO:0000256" key="22">
    <source>
        <dbReference type="SAM" id="MobiDB-lite"/>
    </source>
</evidence>
<evidence type="ECO:0000256" key="10">
    <source>
        <dbReference type="ARBA" id="ARBA00022741"/>
    </source>
</evidence>
<dbReference type="GO" id="GO:0035556">
    <property type="term" value="P:intracellular signal transduction"/>
    <property type="evidence" value="ECO:0007669"/>
    <property type="project" value="TreeGrafter"/>
</dbReference>
<evidence type="ECO:0000313" key="24">
    <source>
        <dbReference type="EMBL" id="CAF1259781.1"/>
    </source>
</evidence>
<dbReference type="GO" id="GO:0005634">
    <property type="term" value="C:nucleus"/>
    <property type="evidence" value="ECO:0007669"/>
    <property type="project" value="UniProtKB-SubCell"/>
</dbReference>
<name>A0A815APE6_9BILA</name>
<comment type="caution">
    <text evidence="24">The sequence shown here is derived from an EMBL/GenBank/DDBJ whole genome shotgun (WGS) entry which is preliminary data.</text>
</comment>
<dbReference type="Proteomes" id="UP000681722">
    <property type="component" value="Unassembled WGS sequence"/>
</dbReference>
<dbReference type="EMBL" id="CAJNOQ010010744">
    <property type="protein sequence ID" value="CAF1259781.1"/>
    <property type="molecule type" value="Genomic_DNA"/>
</dbReference>
<evidence type="ECO:0000256" key="15">
    <source>
        <dbReference type="ARBA" id="ARBA00047899"/>
    </source>
</evidence>
<evidence type="ECO:0000256" key="20">
    <source>
        <dbReference type="PROSITE-ProRule" id="PRU10141"/>
    </source>
</evidence>
<dbReference type="SUPFAM" id="SSF56112">
    <property type="entry name" value="Protein kinase-like (PK-like)"/>
    <property type="match status" value="1"/>
</dbReference>
<comment type="function">
    <text evidence="17">May play a role in hematopoietic cell proliferation or differentiation. Potential mediator of neuronal apoptosis.</text>
</comment>
<organism evidence="24 26">
    <name type="scientific">Didymodactylos carnosus</name>
    <dbReference type="NCBI Taxonomy" id="1234261"/>
    <lineage>
        <taxon>Eukaryota</taxon>
        <taxon>Metazoa</taxon>
        <taxon>Spiralia</taxon>
        <taxon>Gnathifera</taxon>
        <taxon>Rotifera</taxon>
        <taxon>Eurotatoria</taxon>
        <taxon>Bdelloidea</taxon>
        <taxon>Philodinida</taxon>
        <taxon>Philodinidae</taxon>
        <taxon>Didymodactylos</taxon>
    </lineage>
</organism>